<organism evidence="1 2">
    <name type="scientific">Streptomyces katrae</name>
    <dbReference type="NCBI Taxonomy" id="68223"/>
    <lineage>
        <taxon>Bacteria</taxon>
        <taxon>Bacillati</taxon>
        <taxon>Actinomycetota</taxon>
        <taxon>Actinomycetes</taxon>
        <taxon>Kitasatosporales</taxon>
        <taxon>Streptomycetaceae</taxon>
        <taxon>Streptomyces</taxon>
    </lineage>
</organism>
<protein>
    <recommendedName>
        <fullName evidence="3">tRNA adenosine deaminase</fullName>
    </recommendedName>
</protein>
<keyword evidence="2" id="KW-1185">Reference proteome</keyword>
<dbReference type="InterPro" id="IPR023869">
    <property type="entry name" value="tRNA_Adeno_NH3ase_assoc_put"/>
</dbReference>
<evidence type="ECO:0000313" key="1">
    <source>
        <dbReference type="EMBL" id="KJY29453.1"/>
    </source>
</evidence>
<evidence type="ECO:0000313" key="2">
    <source>
        <dbReference type="Proteomes" id="UP000033551"/>
    </source>
</evidence>
<evidence type="ECO:0008006" key="3">
    <source>
        <dbReference type="Google" id="ProtNLM"/>
    </source>
</evidence>
<sequence length="160" mass="17259">MWAVTEHKNHRYAVAVTRRDDRWHCTRLDRTALTGLDEAIIAVRGDGTSGTVYGFFNADEAFFLVLRSTPAGTGLLLSDARAVHRHTLAAQVLDVLGTEAPDEDAPGPQPAGDLGIVADLGLSATGMQAVLDRPGALPHDQLLTIAERCGFAAEFERVRR</sequence>
<reference evidence="1 2" key="1">
    <citation type="submission" date="2015-02" db="EMBL/GenBank/DDBJ databases">
        <authorList>
            <person name="Ju K.-S."/>
            <person name="Doroghazi J.R."/>
            <person name="Metcalf W."/>
        </authorList>
    </citation>
    <scope>NUCLEOTIDE SEQUENCE [LARGE SCALE GENOMIC DNA]</scope>
    <source>
        <strain evidence="1 2">NRRL ISP-5550</strain>
    </source>
</reference>
<accession>A0A0F4J6S2</accession>
<proteinExistence type="predicted"/>
<dbReference type="AlphaFoldDB" id="A0A0F4J6S2"/>
<name>A0A0F4J6S2_9ACTN</name>
<dbReference type="Proteomes" id="UP000033551">
    <property type="component" value="Unassembled WGS sequence"/>
</dbReference>
<dbReference type="EMBL" id="JZWV01000641">
    <property type="protein sequence ID" value="KJY29453.1"/>
    <property type="molecule type" value="Genomic_DNA"/>
</dbReference>
<gene>
    <name evidence="1" type="ORF">VR44_22865</name>
</gene>
<dbReference type="PATRIC" id="fig|68223.7.peg.507"/>
<dbReference type="NCBIfam" id="TIGR03941">
    <property type="entry name" value="tRNA_deam_assoc"/>
    <property type="match status" value="1"/>
</dbReference>
<comment type="caution">
    <text evidence="1">The sequence shown here is derived from an EMBL/GenBank/DDBJ whole genome shotgun (WGS) entry which is preliminary data.</text>
</comment>